<accession>A0A9X6ZE57</accession>
<organism evidence="1 2">
    <name type="scientific">Bacillus cereus</name>
    <dbReference type="NCBI Taxonomy" id="1396"/>
    <lineage>
        <taxon>Bacteria</taxon>
        <taxon>Bacillati</taxon>
        <taxon>Bacillota</taxon>
        <taxon>Bacilli</taxon>
        <taxon>Bacillales</taxon>
        <taxon>Bacillaceae</taxon>
        <taxon>Bacillus</taxon>
        <taxon>Bacillus cereus group</taxon>
    </lineage>
</organism>
<gene>
    <name evidence="1" type="ORF">CN357_22230</name>
</gene>
<dbReference type="RefSeq" id="WP_098297423.1">
    <property type="nucleotide sequence ID" value="NZ_NTSO01000015.1"/>
</dbReference>
<proteinExistence type="predicted"/>
<dbReference type="EMBL" id="NTSO01000015">
    <property type="protein sequence ID" value="PFF46165.1"/>
    <property type="molecule type" value="Genomic_DNA"/>
</dbReference>
<reference evidence="1 2" key="1">
    <citation type="submission" date="2017-09" db="EMBL/GenBank/DDBJ databases">
        <title>Large-scale bioinformatics analysis of Bacillus genomes uncovers conserved roles of natural products in bacterial physiology.</title>
        <authorList>
            <consortium name="Agbiome Team Llc"/>
            <person name="Bleich R.M."/>
            <person name="Kirk G.J."/>
            <person name="Santa Maria K.C."/>
            <person name="Allen S.E."/>
            <person name="Farag S."/>
            <person name="Shank E.A."/>
            <person name="Bowers A."/>
        </authorList>
    </citation>
    <scope>NUCLEOTIDE SEQUENCE [LARGE SCALE GENOMIC DNA]</scope>
    <source>
        <strain evidence="1 2">AFS020204</strain>
    </source>
</reference>
<name>A0A9X6ZE57_BACCE</name>
<evidence type="ECO:0000313" key="2">
    <source>
        <dbReference type="Proteomes" id="UP000220210"/>
    </source>
</evidence>
<dbReference type="AlphaFoldDB" id="A0A9X6ZE57"/>
<comment type="caution">
    <text evidence="1">The sequence shown here is derived from an EMBL/GenBank/DDBJ whole genome shotgun (WGS) entry which is preliminary data.</text>
</comment>
<dbReference type="Proteomes" id="UP000220210">
    <property type="component" value="Unassembled WGS sequence"/>
</dbReference>
<evidence type="ECO:0000313" key="1">
    <source>
        <dbReference type="EMBL" id="PFF46165.1"/>
    </source>
</evidence>
<sequence length="63" mass="7427">MRYRERKKEAFRKDIEDFENSSRTTDDYMKLIANIHKASGFGDGLVYQELEGEITKVLKNKRG</sequence>
<protein>
    <submittedName>
        <fullName evidence="1">Uncharacterized protein</fullName>
    </submittedName>
</protein>